<keyword evidence="2 4" id="KW-0238">DNA-binding</keyword>
<dbReference type="InterPro" id="IPR036271">
    <property type="entry name" value="Tet_transcr_reg_TetR-rel_C_sf"/>
</dbReference>
<dbReference type="PANTHER" id="PTHR47506:SF1">
    <property type="entry name" value="HTH-TYPE TRANSCRIPTIONAL REGULATOR YJDC"/>
    <property type="match status" value="1"/>
</dbReference>
<feature type="domain" description="HTH tetR-type" evidence="5">
    <location>
        <begin position="6"/>
        <end position="66"/>
    </location>
</feature>
<dbReference type="Pfam" id="PF16925">
    <property type="entry name" value="TetR_C_13"/>
    <property type="match status" value="1"/>
</dbReference>
<keyword evidence="7" id="KW-1185">Reference proteome</keyword>
<gene>
    <name evidence="6" type="ORF">GJB61_19560</name>
</gene>
<keyword evidence="1" id="KW-0805">Transcription regulation</keyword>
<reference evidence="6 7" key="1">
    <citation type="submission" date="2019-11" db="EMBL/GenBank/DDBJ databases">
        <title>Paenibacillus monticola sp. nov., a novel PGPR strain isolated from mountain sample in China.</title>
        <authorList>
            <person name="Zhao Q."/>
            <person name="Li H.-P."/>
            <person name="Zhang J.-L."/>
        </authorList>
    </citation>
    <scope>NUCLEOTIDE SEQUENCE [LARGE SCALE GENOMIC DNA]</scope>
    <source>
        <strain evidence="6 7">LC-T2</strain>
    </source>
</reference>
<protein>
    <submittedName>
        <fullName evidence="6">TetR family transcriptional regulator</fullName>
    </submittedName>
</protein>
<name>A0A7X2H7X7_9BACL</name>
<organism evidence="6 7">
    <name type="scientific">Paenibacillus monticola</name>
    <dbReference type="NCBI Taxonomy" id="2666075"/>
    <lineage>
        <taxon>Bacteria</taxon>
        <taxon>Bacillati</taxon>
        <taxon>Bacillota</taxon>
        <taxon>Bacilli</taxon>
        <taxon>Bacillales</taxon>
        <taxon>Paenibacillaceae</taxon>
        <taxon>Paenibacillus</taxon>
    </lineage>
</organism>
<evidence type="ECO:0000259" key="5">
    <source>
        <dbReference type="PROSITE" id="PS50977"/>
    </source>
</evidence>
<evidence type="ECO:0000256" key="1">
    <source>
        <dbReference type="ARBA" id="ARBA00023015"/>
    </source>
</evidence>
<dbReference type="Gene3D" id="1.10.10.60">
    <property type="entry name" value="Homeodomain-like"/>
    <property type="match status" value="1"/>
</dbReference>
<dbReference type="GO" id="GO:0003677">
    <property type="term" value="F:DNA binding"/>
    <property type="evidence" value="ECO:0007669"/>
    <property type="project" value="UniProtKB-UniRule"/>
</dbReference>
<dbReference type="Proteomes" id="UP000463051">
    <property type="component" value="Unassembled WGS sequence"/>
</dbReference>
<comment type="caution">
    <text evidence="6">The sequence shown here is derived from an EMBL/GenBank/DDBJ whole genome shotgun (WGS) entry which is preliminary data.</text>
</comment>
<dbReference type="AlphaFoldDB" id="A0A7X2H7X7"/>
<dbReference type="SUPFAM" id="SSF48498">
    <property type="entry name" value="Tetracyclin repressor-like, C-terminal domain"/>
    <property type="match status" value="1"/>
</dbReference>
<evidence type="ECO:0000256" key="2">
    <source>
        <dbReference type="ARBA" id="ARBA00023125"/>
    </source>
</evidence>
<evidence type="ECO:0000313" key="6">
    <source>
        <dbReference type="EMBL" id="MRN55182.1"/>
    </source>
</evidence>
<dbReference type="Gene3D" id="1.10.357.10">
    <property type="entry name" value="Tetracycline Repressor, domain 2"/>
    <property type="match status" value="1"/>
</dbReference>
<dbReference type="InterPro" id="IPR009057">
    <property type="entry name" value="Homeodomain-like_sf"/>
</dbReference>
<dbReference type="PROSITE" id="PS50977">
    <property type="entry name" value="HTH_TETR_2"/>
    <property type="match status" value="1"/>
</dbReference>
<dbReference type="Pfam" id="PF00440">
    <property type="entry name" value="TetR_N"/>
    <property type="match status" value="1"/>
</dbReference>
<accession>A0A7X2H7X7</accession>
<evidence type="ECO:0000256" key="4">
    <source>
        <dbReference type="PROSITE-ProRule" id="PRU00335"/>
    </source>
</evidence>
<sequence>MARHKEFDQEKALESALDLFWTKGYERTSIQDLCTELGIHRGSLYDTFGDKYALFVACLDRFQHNSQEKYYSILTEEGATKELLERFFGKVIDSSMNNDTKRRGCFMTNAAMEVAATDPVVSGRVEAYAIHVESLFYQFLLRAQKNGDVKGKHNLRELARFLANTKQGLHVMGKTAHDRSVLEDVCKVALSVVV</sequence>
<feature type="DNA-binding region" description="H-T-H motif" evidence="4">
    <location>
        <begin position="29"/>
        <end position="48"/>
    </location>
</feature>
<dbReference type="PANTHER" id="PTHR47506">
    <property type="entry name" value="TRANSCRIPTIONAL REGULATORY PROTEIN"/>
    <property type="match status" value="1"/>
</dbReference>
<dbReference type="EMBL" id="WJXB01000007">
    <property type="protein sequence ID" value="MRN55182.1"/>
    <property type="molecule type" value="Genomic_DNA"/>
</dbReference>
<evidence type="ECO:0000256" key="3">
    <source>
        <dbReference type="ARBA" id="ARBA00023163"/>
    </source>
</evidence>
<proteinExistence type="predicted"/>
<dbReference type="InterPro" id="IPR011075">
    <property type="entry name" value="TetR_C"/>
</dbReference>
<dbReference type="InterPro" id="IPR001647">
    <property type="entry name" value="HTH_TetR"/>
</dbReference>
<dbReference type="RefSeq" id="WP_154120679.1">
    <property type="nucleotide sequence ID" value="NZ_WJXB01000007.1"/>
</dbReference>
<dbReference type="SUPFAM" id="SSF46689">
    <property type="entry name" value="Homeodomain-like"/>
    <property type="match status" value="1"/>
</dbReference>
<keyword evidence="3" id="KW-0804">Transcription</keyword>
<evidence type="ECO:0000313" key="7">
    <source>
        <dbReference type="Proteomes" id="UP000463051"/>
    </source>
</evidence>